<dbReference type="InterPro" id="IPR014008">
    <property type="entry name" value="Cbl_synth_MTase_CbiT"/>
</dbReference>
<keyword evidence="3 7" id="KW-0489">Methyltransferase</keyword>
<dbReference type="HOGENOM" id="CLU_031955_1_2_7"/>
<keyword evidence="8" id="KW-1185">Reference proteome</keyword>
<evidence type="ECO:0000256" key="3">
    <source>
        <dbReference type="ARBA" id="ARBA00022603"/>
    </source>
</evidence>
<dbReference type="PANTHER" id="PTHR43182">
    <property type="entry name" value="COBALT-PRECORRIN-6B C(15)-METHYLTRANSFERASE (DECARBOXYLATING)"/>
    <property type="match status" value="1"/>
</dbReference>
<dbReference type="InterPro" id="IPR014777">
    <property type="entry name" value="4pyrrole_Mease_sub1"/>
</dbReference>
<dbReference type="PIRSF" id="PIRSF036428">
    <property type="entry name" value="CobL"/>
    <property type="match status" value="1"/>
</dbReference>
<dbReference type="OrthoDB" id="9787825at2"/>
<dbReference type="NCBIfam" id="TIGR02467">
    <property type="entry name" value="CbiE"/>
    <property type="match status" value="1"/>
</dbReference>
<dbReference type="Gene3D" id="3.40.1010.10">
    <property type="entry name" value="Cobalt-precorrin-4 Transmethylase, Domain 1"/>
    <property type="match status" value="1"/>
</dbReference>
<dbReference type="NCBIfam" id="TIGR02469">
    <property type="entry name" value="CbiT"/>
    <property type="match status" value="1"/>
</dbReference>
<evidence type="ECO:0000313" key="8">
    <source>
        <dbReference type="Proteomes" id="UP000035036"/>
    </source>
</evidence>
<evidence type="ECO:0000256" key="2">
    <source>
        <dbReference type="ARBA" id="ARBA00022573"/>
    </source>
</evidence>
<dbReference type="InterPro" id="IPR006365">
    <property type="entry name" value="Cbl_synth_CobL"/>
</dbReference>
<dbReference type="UniPathway" id="UPA00148"/>
<dbReference type="GO" id="GO:0008276">
    <property type="term" value="F:protein methyltransferase activity"/>
    <property type="evidence" value="ECO:0007669"/>
    <property type="project" value="InterPro"/>
</dbReference>
<dbReference type="InterPro" id="IPR000878">
    <property type="entry name" value="4pyrrol_Mease"/>
</dbReference>
<dbReference type="InterPro" id="IPR014776">
    <property type="entry name" value="4pyrrole_Mease_sub2"/>
</dbReference>
<dbReference type="InterPro" id="IPR012818">
    <property type="entry name" value="CbiE"/>
</dbReference>
<dbReference type="SUPFAM" id="SSF53335">
    <property type="entry name" value="S-adenosyl-L-methionine-dependent methyltransferases"/>
    <property type="match status" value="1"/>
</dbReference>
<dbReference type="SUPFAM" id="SSF53790">
    <property type="entry name" value="Tetrapyrrole methylase"/>
    <property type="match status" value="1"/>
</dbReference>
<dbReference type="GO" id="GO:0032259">
    <property type="term" value="P:methylation"/>
    <property type="evidence" value="ECO:0007669"/>
    <property type="project" value="UniProtKB-KW"/>
</dbReference>
<dbReference type="GO" id="GO:0009236">
    <property type="term" value="P:cobalamin biosynthetic process"/>
    <property type="evidence" value="ECO:0007669"/>
    <property type="project" value="UniProtKB-UniPathway"/>
</dbReference>
<organism evidence="7 8">
    <name type="scientific">Geoalkalibacter subterraneus</name>
    <dbReference type="NCBI Taxonomy" id="483547"/>
    <lineage>
        <taxon>Bacteria</taxon>
        <taxon>Pseudomonadati</taxon>
        <taxon>Thermodesulfobacteriota</taxon>
        <taxon>Desulfuromonadia</taxon>
        <taxon>Desulfuromonadales</taxon>
        <taxon>Geoalkalibacteraceae</taxon>
        <taxon>Geoalkalibacter</taxon>
    </lineage>
</organism>
<accession>A0A0B5FUW6</accession>
<dbReference type="STRING" id="483547.GSUB_13710"/>
<evidence type="ECO:0000256" key="5">
    <source>
        <dbReference type="ARBA" id="ARBA00022691"/>
    </source>
</evidence>
<name>A0A0B5FUW6_9BACT</name>
<dbReference type="InterPro" id="IPR029063">
    <property type="entry name" value="SAM-dependent_MTases_sf"/>
</dbReference>
<evidence type="ECO:0000256" key="1">
    <source>
        <dbReference type="ARBA" id="ARBA00004953"/>
    </source>
</evidence>
<comment type="pathway">
    <text evidence="1">Cofactor biosynthesis; adenosylcobalamin biosynthesis.</text>
</comment>
<dbReference type="Pfam" id="PF00590">
    <property type="entry name" value="TP_methylase"/>
    <property type="match status" value="1"/>
</dbReference>
<proteinExistence type="predicted"/>
<dbReference type="AlphaFoldDB" id="A0A0B5FUW6"/>
<dbReference type="RefSeq" id="WP_040201312.1">
    <property type="nucleotide sequence ID" value="NZ_CP010311.1"/>
</dbReference>
<feature type="domain" description="Tetrapyrrole methylase" evidence="6">
    <location>
        <begin position="4"/>
        <end position="188"/>
    </location>
</feature>
<evidence type="ECO:0000259" key="6">
    <source>
        <dbReference type="Pfam" id="PF00590"/>
    </source>
</evidence>
<dbReference type="CDD" id="cd02440">
    <property type="entry name" value="AdoMet_MTases"/>
    <property type="match status" value="1"/>
</dbReference>
<dbReference type="InterPro" id="IPR035996">
    <property type="entry name" value="4pyrrol_Methylase_sf"/>
</dbReference>
<dbReference type="Proteomes" id="UP000035036">
    <property type="component" value="Chromosome"/>
</dbReference>
<keyword evidence="5" id="KW-0949">S-adenosyl-L-methionine</keyword>
<reference evidence="7 8" key="1">
    <citation type="journal article" date="2015" name="Genome Announc.">
        <title>Genomes of Geoalkalibacter ferrihydriticus Z-0531T and Geoalkalibacter subterraneus Red1T, Two Haloalkaliphilic Metal-Reducing Deltaproteobacteria.</title>
        <authorList>
            <person name="Badalamenti J.P."/>
            <person name="Krajmalnik-Brown R."/>
            <person name="Torres C.I."/>
            <person name="Bond D.R."/>
        </authorList>
    </citation>
    <scope>NUCLEOTIDE SEQUENCE [LARGE SCALE GENOMIC DNA]</scope>
    <source>
        <strain evidence="7 8">Red1</strain>
    </source>
</reference>
<dbReference type="PANTHER" id="PTHR43182:SF1">
    <property type="entry name" value="COBALT-PRECORRIN-7 C(5)-METHYLTRANSFERASE"/>
    <property type="match status" value="1"/>
</dbReference>
<gene>
    <name evidence="7" type="ORF">GSUB_13710</name>
</gene>
<dbReference type="Gene3D" id="3.30.950.10">
    <property type="entry name" value="Methyltransferase, Cobalt-precorrin-4 Transmethylase, Domain 2"/>
    <property type="match status" value="1"/>
</dbReference>
<keyword evidence="2" id="KW-0169">Cobalamin biosynthesis</keyword>
<keyword evidence="4" id="KW-0808">Transferase</keyword>
<dbReference type="CDD" id="cd11644">
    <property type="entry name" value="Precorrin-6Y-MT"/>
    <property type="match status" value="1"/>
</dbReference>
<dbReference type="EMBL" id="CP010311">
    <property type="protein sequence ID" value="AJF07411.1"/>
    <property type="molecule type" value="Genomic_DNA"/>
</dbReference>
<dbReference type="KEGG" id="gsb:GSUB_13710"/>
<dbReference type="Gene3D" id="3.40.50.150">
    <property type="entry name" value="Vaccinia Virus protein VP39"/>
    <property type="match status" value="1"/>
</dbReference>
<evidence type="ECO:0000256" key="4">
    <source>
        <dbReference type="ARBA" id="ARBA00022679"/>
    </source>
</evidence>
<evidence type="ECO:0000313" key="7">
    <source>
        <dbReference type="EMBL" id="AJF07411.1"/>
    </source>
</evidence>
<dbReference type="InterPro" id="IPR050714">
    <property type="entry name" value="Cobalamin_biosynth_MTase"/>
</dbReference>
<sequence length="404" mass="44579">MSRKIYVVGAGVEGQEGFSRRTLQLIENAALLVGSQRQLDLFPDYKGEKKTIGDNLAEVIDLLQSSRETVVILTSGDPLFFSIGRDLLRNLPHDEMEFIPNVSSIQYAFAKIKEPWDDAVFVSAQGRGLQKAVDRVVANDKAAILTDPVNTPFAIATEMVARGRDGYAAYLCEELGTAEERIIDTDVKGLLEIEAAPLNVLILIKEYEGEGEEHIPTLGIPDEEFSAVKKLITREEVRVISLAKLQLRHDMTLWDIGAGSGSISVEADHLLPNGRVFAVERNPQCLHFLRENLCKFNTRHVALVEGEAPDCLETLPDPDRVFIGGSGGNLWEILETVDGRLPAEGRVVVNAVTLDTLTAAIEFFENAGYELEVTTVNIARTHPLTDYKLFEAHNPVFVLSADKL</sequence>
<protein>
    <submittedName>
        <fullName evidence="7">Precorrin-6Y-methylase</fullName>
    </submittedName>
</protein>